<dbReference type="EnsemblPlants" id="KQK07446">
    <property type="protein sequence ID" value="KQK07446"/>
    <property type="gene ID" value="BRADI_2g35496v3"/>
</dbReference>
<dbReference type="Gramene" id="KQK07446">
    <property type="protein sequence ID" value="KQK07446"/>
    <property type="gene ID" value="BRADI_2g35496v3"/>
</dbReference>
<dbReference type="PANTHER" id="PTHR33377">
    <property type="entry name" value="OS10G0134700 PROTEIN-RELATED"/>
    <property type="match status" value="1"/>
</dbReference>
<dbReference type="AlphaFoldDB" id="A0A0Q3MSZ1"/>
<dbReference type="EMBL" id="CM000881">
    <property type="protein sequence ID" value="KQK07446.1"/>
    <property type="molecule type" value="Genomic_DNA"/>
</dbReference>
<gene>
    <name evidence="1" type="ORF">BRADI_2g35496v3</name>
</gene>
<organism evidence="1">
    <name type="scientific">Brachypodium distachyon</name>
    <name type="common">Purple false brome</name>
    <name type="synonym">Trachynia distachya</name>
    <dbReference type="NCBI Taxonomy" id="15368"/>
    <lineage>
        <taxon>Eukaryota</taxon>
        <taxon>Viridiplantae</taxon>
        <taxon>Streptophyta</taxon>
        <taxon>Embryophyta</taxon>
        <taxon>Tracheophyta</taxon>
        <taxon>Spermatophyta</taxon>
        <taxon>Magnoliopsida</taxon>
        <taxon>Liliopsida</taxon>
        <taxon>Poales</taxon>
        <taxon>Poaceae</taxon>
        <taxon>BOP clade</taxon>
        <taxon>Pooideae</taxon>
        <taxon>Stipodae</taxon>
        <taxon>Brachypodieae</taxon>
        <taxon>Brachypodium</taxon>
    </lineage>
</organism>
<evidence type="ECO:0000313" key="2">
    <source>
        <dbReference type="EnsemblPlants" id="KQK07446"/>
    </source>
</evidence>
<sequence length="438" mass="49610">MAHTELEFALERSSKLPITDTSLLRRRRMLKRAHEECRQVLYRHKLVILQVQETEETDKSRVKPPYSFPAPGKIIRAVKSYFFSPPGMDELSCSRVVGRFEWFADKAGKFVREVESGCSLAHYRFINPLVAQLLQGKNLKYDKAQGNRKCHLMIEPARSEEHGVVAMLWLRTKDSKMPTSSFNLVLMLRLSESTDAVGIATDCLLSLGPQFRSSAQVVAGEFAEMPTEDVFHHPSAIAGIPLKLNISVGLYRPDPLCCLADGHRPFNCAAFLFQKGALRPLHRSDAHNQFIANLKLLKLSYRFEQQVMLLSFRCYISASGYNLESSADTSVVKGWPPLRLTVLFTPHCFQEGSGSSYVLRTIEGQEEGTSFSLYQTWGMARARAIDSFIYRPDTTEYEMHWDSLHGFALFIFQKPSIERGSVPKTGRLWGSLSSRSQL</sequence>
<dbReference type="Proteomes" id="UP000008810">
    <property type="component" value="Chromosome 2"/>
</dbReference>
<dbReference type="InterPro" id="IPR013181">
    <property type="entry name" value="DUF1719"/>
</dbReference>
<evidence type="ECO:0000313" key="3">
    <source>
        <dbReference type="Proteomes" id="UP000008810"/>
    </source>
</evidence>
<evidence type="ECO:0000313" key="1">
    <source>
        <dbReference type="EMBL" id="KQK07446.1"/>
    </source>
</evidence>
<dbReference type="PANTHER" id="PTHR33377:SF4">
    <property type="entry name" value="OS07G0285800 PROTEIN"/>
    <property type="match status" value="1"/>
</dbReference>
<reference evidence="1" key="2">
    <citation type="submission" date="2017-06" db="EMBL/GenBank/DDBJ databases">
        <title>WGS assembly of Brachypodium distachyon.</title>
        <authorList>
            <consortium name="The International Brachypodium Initiative"/>
            <person name="Lucas S."/>
            <person name="Harmon-Smith M."/>
            <person name="Lail K."/>
            <person name="Tice H."/>
            <person name="Grimwood J."/>
            <person name="Bruce D."/>
            <person name="Barry K."/>
            <person name="Shu S."/>
            <person name="Lindquist E."/>
            <person name="Wang M."/>
            <person name="Pitluck S."/>
            <person name="Vogel J.P."/>
            <person name="Garvin D.F."/>
            <person name="Mockler T.C."/>
            <person name="Schmutz J."/>
            <person name="Rokhsar D."/>
            <person name="Bevan M.W."/>
        </authorList>
    </citation>
    <scope>NUCLEOTIDE SEQUENCE</scope>
    <source>
        <strain evidence="1">Bd21</strain>
    </source>
</reference>
<dbReference type="Pfam" id="PF08224">
    <property type="entry name" value="DUF1719"/>
    <property type="match status" value="1"/>
</dbReference>
<dbReference type="OrthoDB" id="655353at2759"/>
<reference evidence="1 2" key="1">
    <citation type="journal article" date="2010" name="Nature">
        <title>Genome sequencing and analysis of the model grass Brachypodium distachyon.</title>
        <authorList>
            <consortium name="International Brachypodium Initiative"/>
        </authorList>
    </citation>
    <scope>NUCLEOTIDE SEQUENCE [LARGE SCALE GENOMIC DNA]</scope>
    <source>
        <strain evidence="1 2">Bd21</strain>
    </source>
</reference>
<proteinExistence type="predicted"/>
<name>A0A0Q3MSZ1_BRADI</name>
<accession>A0A0Q3MSZ1</accession>
<keyword evidence="3" id="KW-1185">Reference proteome</keyword>
<protein>
    <submittedName>
        <fullName evidence="1 2">Uncharacterized protein</fullName>
    </submittedName>
</protein>
<dbReference type="InParanoid" id="A0A0Q3MSZ1"/>
<reference evidence="2" key="3">
    <citation type="submission" date="2018-08" db="UniProtKB">
        <authorList>
            <consortium name="EnsemblPlants"/>
        </authorList>
    </citation>
    <scope>IDENTIFICATION</scope>
    <source>
        <strain evidence="2">cv. Bd21</strain>
    </source>
</reference>
<dbReference type="SMART" id="SM01157">
    <property type="entry name" value="DUF1719"/>
    <property type="match status" value="1"/>
</dbReference>